<dbReference type="RefSeq" id="WP_170923211.1">
    <property type="nucleotide sequence ID" value="NZ_FWXR01000005.1"/>
</dbReference>
<keyword evidence="1" id="KW-1133">Transmembrane helix</keyword>
<evidence type="ECO:0000313" key="3">
    <source>
        <dbReference type="Proteomes" id="UP000192656"/>
    </source>
</evidence>
<dbReference type="Pfam" id="PF09898">
    <property type="entry name" value="DUF2125"/>
    <property type="match status" value="1"/>
</dbReference>
<gene>
    <name evidence="2" type="ORF">SAMN06297251_105177</name>
</gene>
<evidence type="ECO:0000256" key="1">
    <source>
        <dbReference type="SAM" id="Phobius"/>
    </source>
</evidence>
<sequence length="352" mass="37359">MSASTSEPRRIRRAYLWIVAVVLLLFTLLTGAWLYAANWIDQQAGLAIERAARSGVAIGCPNRDVTGYPFRIGLTCEAVTVDAPAEEFRMNGGAFRSAAQLYRPNRLVTELDGPVIIDAAGAPPLDLRWDLFQASVSAWSEGLDRFSVHVDRPSFATVAPAASRKPFFEAVSGEVHGRRRESDLDLAFRTTGGHLSRGTGAELPPFDIFADVTIDGAADWLSGGAAGQSARELFAGRSGTLRSVSINLSDGSAQATGVDGQNGGAELMGDFAFSEDGRLSGAFDLALSKPDEVAQSVSNAIPELADTARQIASVIPYLGKKDDKGRTVIRLTADDGRLSAGLIPLGEIPPLQ</sequence>
<organism evidence="2 3">
    <name type="scientific">Fulvimarina manganoxydans</name>
    <dbReference type="NCBI Taxonomy" id="937218"/>
    <lineage>
        <taxon>Bacteria</taxon>
        <taxon>Pseudomonadati</taxon>
        <taxon>Pseudomonadota</taxon>
        <taxon>Alphaproteobacteria</taxon>
        <taxon>Hyphomicrobiales</taxon>
        <taxon>Aurantimonadaceae</taxon>
        <taxon>Fulvimarina</taxon>
    </lineage>
</organism>
<keyword evidence="1" id="KW-0812">Transmembrane</keyword>
<dbReference type="AlphaFoldDB" id="A0A1W2AZV6"/>
<reference evidence="2 3" key="1">
    <citation type="submission" date="2017-04" db="EMBL/GenBank/DDBJ databases">
        <authorList>
            <person name="Afonso C.L."/>
            <person name="Miller P.J."/>
            <person name="Scott M.A."/>
            <person name="Spackman E."/>
            <person name="Goraichik I."/>
            <person name="Dimitrov K.M."/>
            <person name="Suarez D.L."/>
            <person name="Swayne D.E."/>
        </authorList>
    </citation>
    <scope>NUCLEOTIDE SEQUENCE [LARGE SCALE GENOMIC DNA]</scope>
    <source>
        <strain evidence="2 3">CGMCC 1.10972</strain>
    </source>
</reference>
<evidence type="ECO:0000313" key="2">
    <source>
        <dbReference type="EMBL" id="SMC65718.1"/>
    </source>
</evidence>
<proteinExistence type="predicted"/>
<name>A0A1W2AZV6_9HYPH</name>
<keyword evidence="1" id="KW-0472">Membrane</keyword>
<accession>A0A1W2AZV6</accession>
<dbReference type="STRING" id="937218.SAMN06297251_105177"/>
<dbReference type="EMBL" id="FWXR01000005">
    <property type="protein sequence ID" value="SMC65718.1"/>
    <property type="molecule type" value="Genomic_DNA"/>
</dbReference>
<keyword evidence="3" id="KW-1185">Reference proteome</keyword>
<protein>
    <recommendedName>
        <fullName evidence="4">DUF2125 domain-containing protein</fullName>
    </recommendedName>
</protein>
<feature type="transmembrane region" description="Helical" evidence="1">
    <location>
        <begin position="14"/>
        <end position="36"/>
    </location>
</feature>
<evidence type="ECO:0008006" key="4">
    <source>
        <dbReference type="Google" id="ProtNLM"/>
    </source>
</evidence>
<dbReference type="InterPro" id="IPR018666">
    <property type="entry name" value="DUF2125"/>
</dbReference>
<dbReference type="Proteomes" id="UP000192656">
    <property type="component" value="Unassembled WGS sequence"/>
</dbReference>